<accession>A0A1B9GSX5</accession>
<sequence length="424" mass="47029">MPIAVPQVEIRSVIQHKVRKDACLPSSPLAKRVSSDPLPTDVIVRIASHLAANDHRASVASLQRCSKELFFALAPILYDTLEIKPAHSDLFLTLGQPTVSDLDTELDLAQKEASIFSATRNALRRLAIFRYVRKMVIHALPSDRVSDAFFQSITSLPFSVFPSLDSVSLLANAVDDIRTWVPTSYDRPRNPAFLEALTRTSAPTKLCISFRALLSEHWEEHREATVPGQYQLVSRLNRLKDDGDGNGWRSLKSFSVHNIVHQVLPSLSNCKNVYHFSSHITGSIARPLLHPPGPESTYLPGPQWSYRSWQLGTAIKNLFPSGVDATKTLEGTSWEFVNTPGHVLTKLVRDDDDESGVGYEEVMDLVKGAVKAGLPQDLPMREGFAKELVGEVFEKIKYAEEEQCTACGHLTHSVPTLSSIRDVS</sequence>
<keyword evidence="2" id="KW-1185">Reference proteome</keyword>
<proteinExistence type="predicted"/>
<organism evidence="1 2">
    <name type="scientific">Kwoniella heveanensis BCC8398</name>
    <dbReference type="NCBI Taxonomy" id="1296120"/>
    <lineage>
        <taxon>Eukaryota</taxon>
        <taxon>Fungi</taxon>
        <taxon>Dikarya</taxon>
        <taxon>Basidiomycota</taxon>
        <taxon>Agaricomycotina</taxon>
        <taxon>Tremellomycetes</taxon>
        <taxon>Tremellales</taxon>
        <taxon>Cryptococcaceae</taxon>
        <taxon>Kwoniella</taxon>
    </lineage>
</organism>
<reference evidence="2" key="2">
    <citation type="submission" date="2013-12" db="EMBL/GenBank/DDBJ databases">
        <title>Evolution of pathogenesis and genome organization in the Tremellales.</title>
        <authorList>
            <person name="Cuomo C."/>
            <person name="Litvintseva A."/>
            <person name="Heitman J."/>
            <person name="Chen Y."/>
            <person name="Sun S."/>
            <person name="Springer D."/>
            <person name="Dromer F."/>
            <person name="Young S."/>
            <person name="Zeng Q."/>
            <person name="Chapman S."/>
            <person name="Gujja S."/>
            <person name="Saif S."/>
            <person name="Birren B."/>
        </authorList>
    </citation>
    <scope>NUCLEOTIDE SEQUENCE [LARGE SCALE GENOMIC DNA]</scope>
    <source>
        <strain evidence="2">BCC8398</strain>
    </source>
</reference>
<name>A0A1B9GSX5_9TREE</name>
<evidence type="ECO:0000313" key="2">
    <source>
        <dbReference type="Proteomes" id="UP000092666"/>
    </source>
</evidence>
<protein>
    <submittedName>
        <fullName evidence="1">Uncharacterized protein</fullName>
    </submittedName>
</protein>
<evidence type="ECO:0000313" key="1">
    <source>
        <dbReference type="EMBL" id="OCF34087.1"/>
    </source>
</evidence>
<dbReference type="AlphaFoldDB" id="A0A1B9GSX5"/>
<gene>
    <name evidence="1" type="ORF">I316_04034</name>
</gene>
<dbReference type="OrthoDB" id="2569399at2759"/>
<dbReference type="Proteomes" id="UP000092666">
    <property type="component" value="Unassembled WGS sequence"/>
</dbReference>
<reference evidence="1 2" key="1">
    <citation type="submission" date="2013-07" db="EMBL/GenBank/DDBJ databases">
        <title>The Genome Sequence of Cryptococcus heveanensis BCC8398.</title>
        <authorList>
            <consortium name="The Broad Institute Genome Sequencing Platform"/>
            <person name="Cuomo C."/>
            <person name="Litvintseva A."/>
            <person name="Chen Y."/>
            <person name="Heitman J."/>
            <person name="Sun S."/>
            <person name="Springer D."/>
            <person name="Dromer F."/>
            <person name="Young S.K."/>
            <person name="Zeng Q."/>
            <person name="Gargeya S."/>
            <person name="Fitzgerald M."/>
            <person name="Abouelleil A."/>
            <person name="Alvarado L."/>
            <person name="Berlin A.M."/>
            <person name="Chapman S.B."/>
            <person name="Dewar J."/>
            <person name="Goldberg J."/>
            <person name="Griggs A."/>
            <person name="Gujja S."/>
            <person name="Hansen M."/>
            <person name="Howarth C."/>
            <person name="Imamovic A."/>
            <person name="Larimer J."/>
            <person name="McCowan C."/>
            <person name="Murphy C."/>
            <person name="Pearson M."/>
            <person name="Priest M."/>
            <person name="Roberts A."/>
            <person name="Saif S."/>
            <person name="Shea T."/>
            <person name="Sykes S."/>
            <person name="Wortman J."/>
            <person name="Nusbaum C."/>
            <person name="Birren B."/>
        </authorList>
    </citation>
    <scope>NUCLEOTIDE SEQUENCE [LARGE SCALE GENOMIC DNA]</scope>
    <source>
        <strain evidence="1 2">BCC8398</strain>
    </source>
</reference>
<dbReference type="EMBL" id="KI669501">
    <property type="protein sequence ID" value="OCF34087.1"/>
    <property type="molecule type" value="Genomic_DNA"/>
</dbReference>